<dbReference type="Pfam" id="PF03176">
    <property type="entry name" value="MMPL"/>
    <property type="match status" value="2"/>
</dbReference>
<comment type="caution">
    <text evidence="8">The sequence shown here is derived from an EMBL/GenBank/DDBJ whole genome shotgun (WGS) entry which is preliminary data.</text>
</comment>
<evidence type="ECO:0000313" key="9">
    <source>
        <dbReference type="Proteomes" id="UP001166304"/>
    </source>
</evidence>
<feature type="transmembrane region" description="Helical" evidence="6">
    <location>
        <begin position="757"/>
        <end position="777"/>
    </location>
</feature>
<feature type="transmembrane region" description="Helical" evidence="6">
    <location>
        <begin position="654"/>
        <end position="675"/>
    </location>
</feature>
<evidence type="ECO:0000259" key="7">
    <source>
        <dbReference type="PROSITE" id="PS50156"/>
    </source>
</evidence>
<evidence type="ECO:0000256" key="4">
    <source>
        <dbReference type="ARBA" id="ARBA00022989"/>
    </source>
</evidence>
<name>A0AA41KB54_9EURY</name>
<dbReference type="SUPFAM" id="SSF82866">
    <property type="entry name" value="Multidrug efflux transporter AcrB transmembrane domain"/>
    <property type="match status" value="2"/>
</dbReference>
<dbReference type="Gene3D" id="1.20.1640.10">
    <property type="entry name" value="Multidrug efflux transporter AcrB transmembrane domain"/>
    <property type="match status" value="2"/>
</dbReference>
<proteinExistence type="predicted"/>
<gene>
    <name evidence="8" type="ORF">KTS37_02235</name>
</gene>
<dbReference type="PRINTS" id="PR00702">
    <property type="entry name" value="ACRIFLAVINRP"/>
</dbReference>
<accession>A0AA41KB54</accession>
<reference evidence="8" key="1">
    <citation type="submission" date="2021-06" db="EMBL/GenBank/DDBJ databases">
        <title>New haloarchaea isolates fom saline soil.</title>
        <authorList>
            <person name="Duran-Viseras A."/>
            <person name="Sanchez-Porro C.S."/>
            <person name="Ventosa A."/>
        </authorList>
    </citation>
    <scope>NUCLEOTIDE SEQUENCE</scope>
    <source>
        <strain evidence="8">JCM 18369</strain>
    </source>
</reference>
<dbReference type="InterPro" id="IPR001036">
    <property type="entry name" value="Acrflvin-R"/>
</dbReference>
<dbReference type="AlphaFoldDB" id="A0AA41KB54"/>
<dbReference type="PROSITE" id="PS50156">
    <property type="entry name" value="SSD"/>
    <property type="match status" value="2"/>
</dbReference>
<dbReference type="GO" id="GO:0022857">
    <property type="term" value="F:transmembrane transporter activity"/>
    <property type="evidence" value="ECO:0007669"/>
    <property type="project" value="InterPro"/>
</dbReference>
<evidence type="ECO:0000256" key="6">
    <source>
        <dbReference type="SAM" id="Phobius"/>
    </source>
</evidence>
<protein>
    <submittedName>
        <fullName evidence="8">MMPL family transporter</fullName>
    </submittedName>
</protein>
<dbReference type="InterPro" id="IPR000731">
    <property type="entry name" value="SSD"/>
</dbReference>
<dbReference type="RefSeq" id="WP_162412114.1">
    <property type="nucleotide sequence ID" value="NZ_JAHQXE010000001.1"/>
</dbReference>
<dbReference type="InterPro" id="IPR050545">
    <property type="entry name" value="Mycobact_MmpL"/>
</dbReference>
<keyword evidence="4 6" id="KW-1133">Transmembrane helix</keyword>
<feature type="domain" description="SSD" evidence="7">
    <location>
        <begin position="268"/>
        <end position="391"/>
    </location>
</feature>
<evidence type="ECO:0000313" key="8">
    <source>
        <dbReference type="EMBL" id="MBV0900595.1"/>
    </source>
</evidence>
<feature type="domain" description="SSD" evidence="7">
    <location>
        <begin position="648"/>
        <end position="808"/>
    </location>
</feature>
<feature type="transmembrane region" description="Helical" evidence="6">
    <location>
        <begin position="337"/>
        <end position="354"/>
    </location>
</feature>
<keyword evidence="5 6" id="KW-0472">Membrane</keyword>
<feature type="transmembrane region" description="Helical" evidence="6">
    <location>
        <begin position="240"/>
        <end position="259"/>
    </location>
</feature>
<feature type="transmembrane region" description="Helical" evidence="6">
    <location>
        <begin position="431"/>
        <end position="449"/>
    </location>
</feature>
<dbReference type="EMBL" id="JAHQXE010000001">
    <property type="protein sequence ID" value="MBV0900595.1"/>
    <property type="molecule type" value="Genomic_DNA"/>
</dbReference>
<keyword evidence="3 6" id="KW-0812">Transmembrane</keyword>
<dbReference type="Proteomes" id="UP001166304">
    <property type="component" value="Unassembled WGS sequence"/>
</dbReference>
<dbReference type="GO" id="GO:0005886">
    <property type="term" value="C:plasma membrane"/>
    <property type="evidence" value="ECO:0007669"/>
    <property type="project" value="UniProtKB-SubCell"/>
</dbReference>
<evidence type="ECO:0000256" key="2">
    <source>
        <dbReference type="ARBA" id="ARBA00022475"/>
    </source>
</evidence>
<feature type="transmembrane region" description="Helical" evidence="6">
    <location>
        <begin position="266"/>
        <end position="288"/>
    </location>
</feature>
<feature type="transmembrane region" description="Helical" evidence="6">
    <location>
        <begin position="783"/>
        <end position="809"/>
    </location>
</feature>
<feature type="transmembrane region" description="Helical" evidence="6">
    <location>
        <begin position="366"/>
        <end position="388"/>
    </location>
</feature>
<comment type="subcellular location">
    <subcellularLocation>
        <location evidence="1">Cell membrane</location>
        <topology evidence="1">Multi-pass membrane protein</topology>
    </subcellularLocation>
</comment>
<evidence type="ECO:0000256" key="5">
    <source>
        <dbReference type="ARBA" id="ARBA00023136"/>
    </source>
</evidence>
<dbReference type="PANTHER" id="PTHR33406">
    <property type="entry name" value="MEMBRANE PROTEIN MJ1562-RELATED"/>
    <property type="match status" value="1"/>
</dbReference>
<dbReference type="PANTHER" id="PTHR33406:SF13">
    <property type="entry name" value="MEMBRANE PROTEIN YDFJ"/>
    <property type="match status" value="1"/>
</dbReference>
<organism evidence="8 9">
    <name type="scientific">Haloarcula salina</name>
    <dbReference type="NCBI Taxonomy" id="1429914"/>
    <lineage>
        <taxon>Archaea</taxon>
        <taxon>Methanobacteriati</taxon>
        <taxon>Methanobacteriota</taxon>
        <taxon>Stenosarchaea group</taxon>
        <taxon>Halobacteria</taxon>
        <taxon>Halobacteriales</taxon>
        <taxon>Haloarculaceae</taxon>
        <taxon>Haloarcula</taxon>
    </lineage>
</organism>
<feature type="transmembrane region" description="Helical" evidence="6">
    <location>
        <begin position="682"/>
        <end position="699"/>
    </location>
</feature>
<evidence type="ECO:0000256" key="1">
    <source>
        <dbReference type="ARBA" id="ARBA00004651"/>
    </source>
</evidence>
<keyword evidence="9" id="KW-1185">Reference proteome</keyword>
<feature type="transmembrane region" description="Helical" evidence="6">
    <location>
        <begin position="294"/>
        <end position="316"/>
    </location>
</feature>
<evidence type="ECO:0000256" key="3">
    <source>
        <dbReference type="ARBA" id="ARBA00022692"/>
    </source>
</evidence>
<feature type="transmembrane region" description="Helical" evidence="6">
    <location>
        <begin position="705"/>
        <end position="724"/>
    </location>
</feature>
<dbReference type="InterPro" id="IPR004869">
    <property type="entry name" value="MMPL_dom"/>
</dbReference>
<sequence>MDYQRYIDWADDRIVNDSRRVVVTFLLVTVVFSAGLGSVSTNAGTSQFTTDLPAEEAFTRVNEEFSPTFSPDTGSTQLIQRETNVLSKPALLRMLESQHRVEQHASLRVTSTSSAASIVAQQLDPDASTTAQQIDAVESATSSEIDAAVRSAAEESPRFTSLLSTDFNRRSASASATIGVVTHEVPAGISSGSGQGGSSPLTSIQKQADFTIQSAAHGSITVFGSGIVAEEFSSVVVDSLILTVPAAVLFILLFLMIAYRDLADMALGLFALFMTVIWTFGFMGLAGIPFSQMLIAVPPLLLAVGIDFGIHAVNRYREERAEGESVATSMRITTDQLLVAFFIVTGTTVIGFAANLTSSLPPIQDFGYVASVGITFTFFIFGVFLPAAKVELDRLRQRYPIPTFSESPLGSEGSALGGVLRGGVVIAQRTPVVFLLIILVTTAGAGYYATGVSTSFTQEDFLPPEDNPDFVEALPEPFAPSDYTVTGVLNYLEDNFATTQSSQATVYVEGPMRQDSALEQMYRAGDDPPESFVREDGRADSTSIVTVIQDRAESDPEFRRLVERNDRNDNGVPDDNLETIYEYLLDSSSRERTLNYLSEDYRSARVVYTVESDASDSAVAADTRNVADDFRYQATATGSIVVFQAVADLIFESAIQSLAIALAGASMFLVLIYYVLEGRPSLGLANVVPVVVTVAWLAGTMRVLAIPFNALTATMLAITIGLGVDYSVHVTHRFADEYAENDLETALDRTVRGTGGALFSSMLTTVFGIGVLALAVFPAIGQFGILTALSIAYAFLSSLLVLPSVLVVWDRLLNAQGLFGDLFSFGETRRPEPIDGDD</sequence>
<keyword evidence="2" id="KW-1003">Cell membrane</keyword>
<feature type="transmembrane region" description="Helical" evidence="6">
    <location>
        <begin position="21"/>
        <end position="39"/>
    </location>
</feature>